<dbReference type="PANTHER" id="PTHR37957">
    <property type="entry name" value="BLR7070 PROTEIN"/>
    <property type="match status" value="1"/>
</dbReference>
<feature type="domain" description="Phytase-like" evidence="2">
    <location>
        <begin position="48"/>
        <end position="376"/>
    </location>
</feature>
<organism evidence="3 4">
    <name type="scientific">Rubrivivax gelatinosus</name>
    <name type="common">Rhodocyclus gelatinosus</name>
    <name type="synonym">Rhodopseudomonas gelatinosa</name>
    <dbReference type="NCBI Taxonomy" id="28068"/>
    <lineage>
        <taxon>Bacteria</taxon>
        <taxon>Pseudomonadati</taxon>
        <taxon>Pseudomonadota</taxon>
        <taxon>Betaproteobacteria</taxon>
        <taxon>Burkholderiales</taxon>
        <taxon>Sphaerotilaceae</taxon>
        <taxon>Rubrivivax</taxon>
    </lineage>
</organism>
<dbReference type="PANTHER" id="PTHR37957:SF1">
    <property type="entry name" value="PHYTASE-LIKE DOMAIN-CONTAINING PROTEIN"/>
    <property type="match status" value="1"/>
</dbReference>
<evidence type="ECO:0000256" key="1">
    <source>
        <dbReference type="SAM" id="SignalP"/>
    </source>
</evidence>
<dbReference type="RefSeq" id="WP_200379822.1">
    <property type="nucleotide sequence ID" value="NZ_NRRU01000101.1"/>
</dbReference>
<dbReference type="EMBL" id="NRRU01000101">
    <property type="protein sequence ID" value="MBK1715171.1"/>
    <property type="molecule type" value="Genomic_DNA"/>
</dbReference>
<keyword evidence="1" id="KW-0732">Signal</keyword>
<evidence type="ECO:0000259" key="2">
    <source>
        <dbReference type="Pfam" id="PF13449"/>
    </source>
</evidence>
<dbReference type="InterPro" id="IPR027372">
    <property type="entry name" value="Phytase-like_dom"/>
</dbReference>
<accession>A0ABS1E191</accession>
<name>A0ABS1E191_RUBGE</name>
<evidence type="ECO:0000313" key="4">
    <source>
        <dbReference type="Proteomes" id="UP001041814"/>
    </source>
</evidence>
<proteinExistence type="predicted"/>
<feature type="chain" id="PRO_5045087300" evidence="1">
    <location>
        <begin position="21"/>
        <end position="462"/>
    </location>
</feature>
<dbReference type="SUPFAM" id="SSF75011">
    <property type="entry name" value="3-carboxy-cis,cis-mucoante lactonizing enzyme"/>
    <property type="match status" value="1"/>
</dbReference>
<protein>
    <submittedName>
        <fullName evidence="3">PEP-CTERM sorting domain-containing protein</fullName>
    </submittedName>
</protein>
<evidence type="ECO:0000313" key="3">
    <source>
        <dbReference type="EMBL" id="MBK1715171.1"/>
    </source>
</evidence>
<sequence>MTLRTLTALLAAAWSFSAGATPTFVNALAIDGSSVDASGGTSVNDGRLGFFSDIYYDAARNEWWALSDRGPGGGTMHYETRVQRFSLDVDRNTGAISNFQVLQTLIFRKGGQSLDGFAPGQREPLGLAFDPEGIVVNPANGHLLVSDEYGPSLVAFTRKGQLLRRYTTPANVVPREAASGTANYASDSGNDAGKRNNRGFEGLAVSPNGRWVFAMLQSAMLDEGAGDGVYNRIVRFDALTGRAVAQYAYKMEGSSQGRGISALVALNDHEFLVLERNNRGIGVDAELSPANKKVFRIDLTGATDVSTVDLDAAGAVFTPVTKQTTPWLDLAGATALASPELAALGGVSPEKWEGLAIGPKLADGSHLVLAGTDNDYSVTQDASSVQHDVYIRALTGGGIERIRCDIGSFANCLTVDAKGSAGAALPAGYDFSGYHLIPGVLHAYKATPEDLLGYQAPRRGSN</sequence>
<feature type="signal peptide" evidence="1">
    <location>
        <begin position="1"/>
        <end position="20"/>
    </location>
</feature>
<dbReference type="Pfam" id="PF13449">
    <property type="entry name" value="Phytase-like"/>
    <property type="match status" value="1"/>
</dbReference>
<reference evidence="3" key="2">
    <citation type="journal article" date="2020" name="Microorganisms">
        <title>Osmotic Adaptation and Compatible Solute Biosynthesis of Phototrophic Bacteria as Revealed from Genome Analyses.</title>
        <authorList>
            <person name="Imhoff J.F."/>
            <person name="Rahn T."/>
            <person name="Kunzel S."/>
            <person name="Keller A."/>
            <person name="Neulinger S.C."/>
        </authorList>
    </citation>
    <scope>NUCLEOTIDE SEQUENCE</scope>
    <source>
        <strain evidence="3">IM 151</strain>
    </source>
</reference>
<keyword evidence="4" id="KW-1185">Reference proteome</keyword>
<dbReference type="Proteomes" id="UP001041814">
    <property type="component" value="Unassembled WGS sequence"/>
</dbReference>
<gene>
    <name evidence="3" type="ORF">CKO43_20640</name>
</gene>
<reference evidence="3" key="1">
    <citation type="submission" date="2017-08" db="EMBL/GenBank/DDBJ databases">
        <authorList>
            <person name="Imhoff J.F."/>
            <person name="Rahn T."/>
            <person name="Kuenzel S."/>
            <person name="Neulinger S.C."/>
        </authorList>
    </citation>
    <scope>NUCLEOTIDE SEQUENCE</scope>
    <source>
        <strain evidence="3">IM 151</strain>
    </source>
</reference>
<comment type="caution">
    <text evidence="3">The sequence shown here is derived from an EMBL/GenBank/DDBJ whole genome shotgun (WGS) entry which is preliminary data.</text>
</comment>